<dbReference type="OrthoDB" id="9776227at2"/>
<keyword evidence="7 9" id="KW-0472">Membrane</keyword>
<dbReference type="RefSeq" id="WP_091334581.1">
    <property type="nucleotide sequence ID" value="NZ_FNOW01000037.1"/>
</dbReference>
<dbReference type="InterPro" id="IPR030923">
    <property type="entry name" value="LptG"/>
</dbReference>
<evidence type="ECO:0000256" key="9">
    <source>
        <dbReference type="SAM" id="Phobius"/>
    </source>
</evidence>
<feature type="transmembrane region" description="Helical" evidence="9">
    <location>
        <begin position="7"/>
        <end position="32"/>
    </location>
</feature>
<dbReference type="AlphaFoldDB" id="A0A1H3HWC9"/>
<evidence type="ECO:0000256" key="3">
    <source>
        <dbReference type="ARBA" id="ARBA00007725"/>
    </source>
</evidence>
<comment type="subunit">
    <text evidence="8">Component of the lipopolysaccharide transport and assembly complex. The LptBFG transporter is composed of two ATP-binding proteins (LptB) and two transmembrane proteins (LptF and LptG).</text>
</comment>
<keyword evidence="11" id="KW-1185">Reference proteome</keyword>
<keyword evidence="6 9" id="KW-1133">Transmembrane helix</keyword>
<dbReference type="PANTHER" id="PTHR33529">
    <property type="entry name" value="SLR0882 PROTEIN-RELATED"/>
    <property type="match status" value="1"/>
</dbReference>
<reference evidence="11" key="1">
    <citation type="submission" date="2016-10" db="EMBL/GenBank/DDBJ databases">
        <authorList>
            <person name="Varghese N."/>
            <person name="Submissions S."/>
        </authorList>
    </citation>
    <scope>NUCLEOTIDE SEQUENCE [LARGE SCALE GENOMIC DNA]</scope>
    <source>
        <strain evidence="11">DSM 173</strain>
    </source>
</reference>
<keyword evidence="5 9" id="KW-0812">Transmembrane</keyword>
<comment type="subcellular location">
    <subcellularLocation>
        <location evidence="2">Cell membrane</location>
        <topology evidence="2">Multi-pass membrane protein</topology>
    </subcellularLocation>
</comment>
<proteinExistence type="inferred from homology"/>
<dbReference type="EMBL" id="FNOW01000037">
    <property type="protein sequence ID" value="SDY19565.1"/>
    <property type="molecule type" value="Genomic_DNA"/>
</dbReference>
<evidence type="ECO:0000313" key="10">
    <source>
        <dbReference type="EMBL" id="SDY19565.1"/>
    </source>
</evidence>
<evidence type="ECO:0000256" key="2">
    <source>
        <dbReference type="ARBA" id="ARBA00004651"/>
    </source>
</evidence>
<dbReference type="Proteomes" id="UP000198672">
    <property type="component" value="Unassembled WGS sequence"/>
</dbReference>
<dbReference type="NCBIfam" id="TIGR04408">
    <property type="entry name" value="LptG_lptG"/>
    <property type="match status" value="1"/>
</dbReference>
<accession>A0A1H3HWC9</accession>
<dbReference type="Pfam" id="PF03739">
    <property type="entry name" value="LptF_LptG"/>
    <property type="match status" value="1"/>
</dbReference>
<evidence type="ECO:0000313" key="11">
    <source>
        <dbReference type="Proteomes" id="UP000198672"/>
    </source>
</evidence>
<gene>
    <name evidence="10" type="ORF">SAMN05421644_13719</name>
</gene>
<feature type="transmembrane region" description="Helical" evidence="9">
    <location>
        <begin position="273"/>
        <end position="291"/>
    </location>
</feature>
<comment type="function">
    <text evidence="1">Part of the ABC transporter complex LptBFG involved in the translocation of lipopolysaccharide (LPS) from the inner membrane to the outer membrane.</text>
</comment>
<name>A0A1H3HWC9_ALLWA</name>
<keyword evidence="4" id="KW-1003">Cell membrane</keyword>
<evidence type="ECO:0000256" key="6">
    <source>
        <dbReference type="ARBA" id="ARBA00022989"/>
    </source>
</evidence>
<dbReference type="PANTHER" id="PTHR33529:SF2">
    <property type="entry name" value="LIPOPOLYSACCHARIDE EXPORT SYSTEM PERMEASE PROTEIN LPTG"/>
    <property type="match status" value="1"/>
</dbReference>
<protein>
    <submittedName>
        <fullName evidence="10">Lipopolysaccharide export system permease protein</fullName>
    </submittedName>
</protein>
<feature type="transmembrane region" description="Helical" evidence="9">
    <location>
        <begin position="303"/>
        <end position="325"/>
    </location>
</feature>
<dbReference type="InterPro" id="IPR005495">
    <property type="entry name" value="LptG/LptF_permease"/>
</dbReference>
<dbReference type="GO" id="GO:0043190">
    <property type="term" value="C:ATP-binding cassette (ABC) transporter complex"/>
    <property type="evidence" value="ECO:0007669"/>
    <property type="project" value="InterPro"/>
</dbReference>
<dbReference type="GO" id="GO:0055085">
    <property type="term" value="P:transmembrane transport"/>
    <property type="evidence" value="ECO:0007669"/>
    <property type="project" value="InterPro"/>
</dbReference>
<sequence length="354" mass="38362">MTILDRYLAGAVISGTLLTLGGLTPLMGIFLLSDELNTIGTARYGLGEAMLFTLLSLPRYLYQLFPIATLIGALFGLGTLASRSELVAMRAAGISVAQLVRSALLGGVLLALLAVVLGEWIAPIAEQRGLELRRVALSGEAAQHTPHGFWAIDDGAYVNIRAIQSGTQLVDIDIYRVDASAGTLEATHAKHAYYQNGRWLLTDIARSRVSKHGVQVEQIAEAEWNSLLDPDLLKVVVIDPQVLPVWGLYTYIRFMAVNQQDASAYEVAFWAKVLHPVLTLSMILIAIPLLLGSARTSGLGRRLLVGILVGLLYYLISRSFAYLALLFGLNALLASVAAPVLFISAALWWLRRVG</sequence>
<feature type="transmembrane region" description="Helical" evidence="9">
    <location>
        <begin position="331"/>
        <end position="350"/>
    </location>
</feature>
<evidence type="ECO:0000256" key="5">
    <source>
        <dbReference type="ARBA" id="ARBA00022692"/>
    </source>
</evidence>
<evidence type="ECO:0000256" key="1">
    <source>
        <dbReference type="ARBA" id="ARBA00002265"/>
    </source>
</evidence>
<evidence type="ECO:0000256" key="7">
    <source>
        <dbReference type="ARBA" id="ARBA00023136"/>
    </source>
</evidence>
<comment type="similarity">
    <text evidence="3">Belongs to the LptF/LptG family.</text>
</comment>
<dbReference type="GO" id="GO:0015920">
    <property type="term" value="P:lipopolysaccharide transport"/>
    <property type="evidence" value="ECO:0007669"/>
    <property type="project" value="TreeGrafter"/>
</dbReference>
<organism evidence="10 11">
    <name type="scientific">Allochromatium warmingii</name>
    <name type="common">Chromatium warmingii</name>
    <dbReference type="NCBI Taxonomy" id="61595"/>
    <lineage>
        <taxon>Bacteria</taxon>
        <taxon>Pseudomonadati</taxon>
        <taxon>Pseudomonadota</taxon>
        <taxon>Gammaproteobacteria</taxon>
        <taxon>Chromatiales</taxon>
        <taxon>Chromatiaceae</taxon>
        <taxon>Allochromatium</taxon>
    </lineage>
</organism>
<evidence type="ECO:0000256" key="4">
    <source>
        <dbReference type="ARBA" id="ARBA00022475"/>
    </source>
</evidence>
<evidence type="ECO:0000256" key="8">
    <source>
        <dbReference type="ARBA" id="ARBA00026081"/>
    </source>
</evidence>
<dbReference type="STRING" id="61595.SAMN05421644_13719"/>
<feature type="transmembrane region" description="Helical" evidence="9">
    <location>
        <begin position="60"/>
        <end position="81"/>
    </location>
</feature>
<feature type="transmembrane region" description="Helical" evidence="9">
    <location>
        <begin position="102"/>
        <end position="122"/>
    </location>
</feature>